<dbReference type="CDD" id="cd06267">
    <property type="entry name" value="PBP1_LacI_sugar_binding-like"/>
    <property type="match status" value="1"/>
</dbReference>
<dbReference type="Pfam" id="PF00356">
    <property type="entry name" value="LacI"/>
    <property type="match status" value="1"/>
</dbReference>
<evidence type="ECO:0000256" key="1">
    <source>
        <dbReference type="ARBA" id="ARBA00023015"/>
    </source>
</evidence>
<dbReference type="Pfam" id="PF13377">
    <property type="entry name" value="Peripla_BP_3"/>
    <property type="match status" value="1"/>
</dbReference>
<dbReference type="InterPro" id="IPR046335">
    <property type="entry name" value="LacI/GalR-like_sensor"/>
</dbReference>
<gene>
    <name evidence="5" type="ORF">SAMN06297251_1313</name>
</gene>
<dbReference type="Gene3D" id="1.10.260.40">
    <property type="entry name" value="lambda repressor-like DNA-binding domains"/>
    <property type="match status" value="1"/>
</dbReference>
<proteinExistence type="predicted"/>
<dbReference type="PANTHER" id="PTHR30146:SF153">
    <property type="entry name" value="LACTOSE OPERON REPRESSOR"/>
    <property type="match status" value="1"/>
</dbReference>
<dbReference type="SMART" id="SM00354">
    <property type="entry name" value="HTH_LACI"/>
    <property type="match status" value="1"/>
</dbReference>
<evidence type="ECO:0000259" key="4">
    <source>
        <dbReference type="PROSITE" id="PS50932"/>
    </source>
</evidence>
<sequence>MTVGPKRVANLRDVAKAAGVSVATVSRHLNRSLFLPEATVTRIEAAIDNLGYRPNPHARRLSLGRSDTIGLVIPDIANPFFATLAAAVEEEADARGLGVALRSSLNRPGRELKYLDQLRHNEVDGLIFVTNHIDESGALAAEINRVERVVVLDEDVPGVEVPKIFCDNESAGQLAAEAFLTAGHRHVGFVGSDAAMISTFGRLGGFARRIHDGGSQISFVCHGDYTRAFGRQAALQFIERGMPATALFAASDELALGLLEVFREATITIPGELSLIGFDDTGPLHLLDPPLTTIRQPVREIGRRGVELLASLDKRLDEAPSPEFLPVEIVHRASVQPPTERARERAAAIRGRN</sequence>
<dbReference type="InterPro" id="IPR000843">
    <property type="entry name" value="HTH_LacI"/>
</dbReference>
<dbReference type="PROSITE" id="PS50932">
    <property type="entry name" value="HTH_LACI_2"/>
    <property type="match status" value="1"/>
</dbReference>
<reference evidence="5 6" key="1">
    <citation type="submission" date="2017-04" db="EMBL/GenBank/DDBJ databases">
        <authorList>
            <person name="Afonso C.L."/>
            <person name="Miller P.J."/>
            <person name="Scott M.A."/>
            <person name="Spackman E."/>
            <person name="Goraichik I."/>
            <person name="Dimitrov K.M."/>
            <person name="Suarez D.L."/>
            <person name="Swayne D.E."/>
        </authorList>
    </citation>
    <scope>NUCLEOTIDE SEQUENCE [LARGE SCALE GENOMIC DNA]</scope>
    <source>
        <strain evidence="5 6">CGMCC 1.10972</strain>
    </source>
</reference>
<dbReference type="STRING" id="937218.SAMN06297251_1313"/>
<dbReference type="CDD" id="cd01392">
    <property type="entry name" value="HTH_LacI"/>
    <property type="match status" value="1"/>
</dbReference>
<keyword evidence="1" id="KW-0805">Transcription regulation</keyword>
<accession>A0A1W2EQN7</accession>
<name>A0A1W2EQN7_9HYPH</name>
<dbReference type="InterPro" id="IPR010982">
    <property type="entry name" value="Lambda_DNA-bd_dom_sf"/>
</dbReference>
<dbReference type="EMBL" id="FWXR01000031">
    <property type="protein sequence ID" value="SMD12029.1"/>
    <property type="molecule type" value="Genomic_DNA"/>
</dbReference>
<keyword evidence="3" id="KW-0804">Transcription</keyword>
<feature type="domain" description="HTH lacI-type" evidence="4">
    <location>
        <begin position="9"/>
        <end position="63"/>
    </location>
</feature>
<dbReference type="SUPFAM" id="SSF53822">
    <property type="entry name" value="Periplasmic binding protein-like I"/>
    <property type="match status" value="1"/>
</dbReference>
<dbReference type="InterPro" id="IPR028082">
    <property type="entry name" value="Peripla_BP_I"/>
</dbReference>
<dbReference type="GO" id="GO:0000976">
    <property type="term" value="F:transcription cis-regulatory region binding"/>
    <property type="evidence" value="ECO:0007669"/>
    <property type="project" value="TreeGrafter"/>
</dbReference>
<keyword evidence="6" id="KW-1185">Reference proteome</keyword>
<dbReference type="GO" id="GO:0003700">
    <property type="term" value="F:DNA-binding transcription factor activity"/>
    <property type="evidence" value="ECO:0007669"/>
    <property type="project" value="TreeGrafter"/>
</dbReference>
<dbReference type="PANTHER" id="PTHR30146">
    <property type="entry name" value="LACI-RELATED TRANSCRIPTIONAL REPRESSOR"/>
    <property type="match status" value="1"/>
</dbReference>
<dbReference type="Proteomes" id="UP000192656">
    <property type="component" value="Unassembled WGS sequence"/>
</dbReference>
<evidence type="ECO:0000313" key="6">
    <source>
        <dbReference type="Proteomes" id="UP000192656"/>
    </source>
</evidence>
<keyword evidence="2" id="KW-0238">DNA-binding</keyword>
<organism evidence="5 6">
    <name type="scientific">Fulvimarina manganoxydans</name>
    <dbReference type="NCBI Taxonomy" id="937218"/>
    <lineage>
        <taxon>Bacteria</taxon>
        <taxon>Pseudomonadati</taxon>
        <taxon>Pseudomonadota</taxon>
        <taxon>Alphaproteobacteria</taxon>
        <taxon>Hyphomicrobiales</taxon>
        <taxon>Aurantimonadaceae</taxon>
        <taxon>Fulvimarina</taxon>
    </lineage>
</organism>
<evidence type="ECO:0000256" key="3">
    <source>
        <dbReference type="ARBA" id="ARBA00023163"/>
    </source>
</evidence>
<dbReference type="RefSeq" id="WP_084412739.1">
    <property type="nucleotide sequence ID" value="NZ_FWXR01000031.1"/>
</dbReference>
<evidence type="ECO:0000256" key="2">
    <source>
        <dbReference type="ARBA" id="ARBA00023125"/>
    </source>
</evidence>
<dbReference type="SUPFAM" id="SSF47413">
    <property type="entry name" value="lambda repressor-like DNA-binding domains"/>
    <property type="match status" value="1"/>
</dbReference>
<dbReference type="OrthoDB" id="7946617at2"/>
<protein>
    <submittedName>
        <fullName evidence="5">Transcriptional regulator, LacI family</fullName>
    </submittedName>
</protein>
<dbReference type="AlphaFoldDB" id="A0A1W2EQN7"/>
<dbReference type="Gene3D" id="3.40.50.2300">
    <property type="match status" value="2"/>
</dbReference>
<evidence type="ECO:0000313" key="5">
    <source>
        <dbReference type="EMBL" id="SMD12029.1"/>
    </source>
</evidence>